<dbReference type="Proteomes" id="UP000027222">
    <property type="component" value="Unassembled WGS sequence"/>
</dbReference>
<dbReference type="PANTHER" id="PTHR11474">
    <property type="entry name" value="TYROSINASE FAMILY MEMBER"/>
    <property type="match status" value="1"/>
</dbReference>
<dbReference type="SUPFAM" id="SSF48056">
    <property type="entry name" value="Di-copper centre-containing domain"/>
    <property type="match status" value="1"/>
</dbReference>
<keyword evidence="3" id="KW-0732">Signal</keyword>
<dbReference type="Pfam" id="PF00264">
    <property type="entry name" value="Tyrosinase"/>
    <property type="match status" value="1"/>
</dbReference>
<evidence type="ECO:0000313" key="6">
    <source>
        <dbReference type="EMBL" id="KDR66552.1"/>
    </source>
</evidence>
<dbReference type="GO" id="GO:0046872">
    <property type="term" value="F:metal ion binding"/>
    <property type="evidence" value="ECO:0007669"/>
    <property type="project" value="UniProtKB-KW"/>
</dbReference>
<proteinExistence type="predicted"/>
<evidence type="ECO:0000313" key="7">
    <source>
        <dbReference type="Proteomes" id="UP000027222"/>
    </source>
</evidence>
<feature type="domain" description="Tyrosinase copper-binding" evidence="4">
    <location>
        <begin position="104"/>
        <end position="121"/>
    </location>
</feature>
<feature type="chain" id="PRO_5001645563" description="Tyrosinase copper-binding domain-containing protein" evidence="3">
    <location>
        <begin position="22"/>
        <end position="369"/>
    </location>
</feature>
<dbReference type="InterPro" id="IPR050316">
    <property type="entry name" value="Tyrosinase/Hemocyanin"/>
</dbReference>
<name>A0A067S9C3_GALM3</name>
<dbReference type="OrthoDB" id="6132182at2759"/>
<feature type="domain" description="Tyrosinase copper-binding" evidence="5">
    <location>
        <begin position="283"/>
        <end position="294"/>
    </location>
</feature>
<evidence type="ECO:0000259" key="4">
    <source>
        <dbReference type="PROSITE" id="PS00497"/>
    </source>
</evidence>
<evidence type="ECO:0000256" key="1">
    <source>
        <dbReference type="ARBA" id="ARBA00022723"/>
    </source>
</evidence>
<dbReference type="InterPro" id="IPR008922">
    <property type="entry name" value="Di-copper_centre_dom_sf"/>
</dbReference>
<dbReference type="PROSITE" id="PS00497">
    <property type="entry name" value="TYROSINASE_1"/>
    <property type="match status" value="1"/>
</dbReference>
<dbReference type="PANTHER" id="PTHR11474:SF126">
    <property type="entry name" value="TYROSINASE-LIKE PROTEIN TYR-1-RELATED"/>
    <property type="match status" value="1"/>
</dbReference>
<reference evidence="7" key="1">
    <citation type="journal article" date="2014" name="Proc. Natl. Acad. Sci. U.S.A.">
        <title>Extensive sampling of basidiomycete genomes demonstrates inadequacy of the white-rot/brown-rot paradigm for wood decay fungi.</title>
        <authorList>
            <person name="Riley R."/>
            <person name="Salamov A.A."/>
            <person name="Brown D.W."/>
            <person name="Nagy L.G."/>
            <person name="Floudas D."/>
            <person name="Held B.W."/>
            <person name="Levasseur A."/>
            <person name="Lombard V."/>
            <person name="Morin E."/>
            <person name="Otillar R."/>
            <person name="Lindquist E.A."/>
            <person name="Sun H."/>
            <person name="LaButti K.M."/>
            <person name="Schmutz J."/>
            <person name="Jabbour D."/>
            <person name="Luo H."/>
            <person name="Baker S.E."/>
            <person name="Pisabarro A.G."/>
            <person name="Walton J.D."/>
            <person name="Blanchette R.A."/>
            <person name="Henrissat B."/>
            <person name="Martin F."/>
            <person name="Cullen D."/>
            <person name="Hibbett D.S."/>
            <person name="Grigoriev I.V."/>
        </authorList>
    </citation>
    <scope>NUCLEOTIDE SEQUENCE [LARGE SCALE GENOMIC DNA]</scope>
    <source>
        <strain evidence="7">CBS 339.88</strain>
    </source>
</reference>
<dbReference type="PRINTS" id="PR00092">
    <property type="entry name" value="TYROSINASE"/>
</dbReference>
<dbReference type="InterPro" id="IPR002227">
    <property type="entry name" value="Tyrosinase_Cu-bd"/>
</dbReference>
<evidence type="ECO:0000256" key="2">
    <source>
        <dbReference type="ARBA" id="ARBA00023008"/>
    </source>
</evidence>
<dbReference type="AlphaFoldDB" id="A0A067S9C3"/>
<accession>A0A067S9C3</accession>
<organism evidence="6 7">
    <name type="scientific">Galerina marginata (strain CBS 339.88)</name>
    <dbReference type="NCBI Taxonomy" id="685588"/>
    <lineage>
        <taxon>Eukaryota</taxon>
        <taxon>Fungi</taxon>
        <taxon>Dikarya</taxon>
        <taxon>Basidiomycota</taxon>
        <taxon>Agaricomycotina</taxon>
        <taxon>Agaricomycetes</taxon>
        <taxon>Agaricomycetidae</taxon>
        <taxon>Agaricales</taxon>
        <taxon>Agaricineae</taxon>
        <taxon>Strophariaceae</taxon>
        <taxon>Galerina</taxon>
    </lineage>
</organism>
<keyword evidence="1" id="KW-0479">Metal-binding</keyword>
<keyword evidence="2" id="KW-0186">Copper</keyword>
<dbReference type="Gene3D" id="1.10.1280.10">
    <property type="entry name" value="Di-copper center containing domain from catechol oxidase"/>
    <property type="match status" value="1"/>
</dbReference>
<sequence>MWASFVNVVVSLASMVPFLSPLAPPATHEHISKCVNPAVRREWRTLSVAERTEWIGAIKCLAKMPHNSSVHETQFRAFQPRLNPNSSFFDDLTFVHNDLIELIHGTGLFFPWHRHHLRTLENAIRTHCGYKGVMSYWDWTQDAPDFENSLFWNDSDPESGLGGWGNPDADMQVADGAFAGFKLAYPVPHNLRRHFRLRPYLNTSRGFHIIPTRMVNESFTRAEVMRVISSYVGDYRGFQKELGALPGMHSSVHSIVGGDLAGECPSDAPEGKCHKSVGYSPNDPLFYLHHGMIDKIWYDWQNAHPANKNSFSGGSVEHMANTEDFDKYPAGGPPDLDLTSSLPSNGLHGPVTVGDVLSTTGGYLCYDYV</sequence>
<dbReference type="EMBL" id="KL142422">
    <property type="protein sequence ID" value="KDR66552.1"/>
    <property type="molecule type" value="Genomic_DNA"/>
</dbReference>
<evidence type="ECO:0000256" key="3">
    <source>
        <dbReference type="SAM" id="SignalP"/>
    </source>
</evidence>
<dbReference type="HOGENOM" id="CLU_035914_1_3_1"/>
<evidence type="ECO:0000259" key="5">
    <source>
        <dbReference type="PROSITE" id="PS00498"/>
    </source>
</evidence>
<feature type="signal peptide" evidence="3">
    <location>
        <begin position="1"/>
        <end position="21"/>
    </location>
</feature>
<keyword evidence="7" id="KW-1185">Reference proteome</keyword>
<gene>
    <name evidence="6" type="ORF">GALMADRAFT_259070</name>
</gene>
<dbReference type="STRING" id="685588.A0A067S9C3"/>
<protein>
    <recommendedName>
        <fullName evidence="4 5">Tyrosinase copper-binding domain-containing protein</fullName>
    </recommendedName>
</protein>
<dbReference type="PROSITE" id="PS00498">
    <property type="entry name" value="TYROSINASE_2"/>
    <property type="match status" value="1"/>
</dbReference>
<dbReference type="GO" id="GO:0016491">
    <property type="term" value="F:oxidoreductase activity"/>
    <property type="evidence" value="ECO:0007669"/>
    <property type="project" value="InterPro"/>
</dbReference>